<evidence type="ECO:0000256" key="2">
    <source>
        <dbReference type="SAM" id="MobiDB-lite"/>
    </source>
</evidence>
<evidence type="ECO:0000313" key="4">
    <source>
        <dbReference type="EMBL" id="KAF5728686.1"/>
    </source>
</evidence>
<dbReference type="PANTHER" id="PTHR33470">
    <property type="entry name" value="OS01G0164075 PROTEIN"/>
    <property type="match status" value="1"/>
</dbReference>
<dbReference type="InParanoid" id="A0A7J7C4J0"/>
<dbReference type="Proteomes" id="UP000593562">
    <property type="component" value="Unassembled WGS sequence"/>
</dbReference>
<organism evidence="4 5">
    <name type="scientific">Tripterygium wilfordii</name>
    <name type="common">Thunder God vine</name>
    <dbReference type="NCBI Taxonomy" id="458696"/>
    <lineage>
        <taxon>Eukaryota</taxon>
        <taxon>Viridiplantae</taxon>
        <taxon>Streptophyta</taxon>
        <taxon>Embryophyta</taxon>
        <taxon>Tracheophyta</taxon>
        <taxon>Spermatophyta</taxon>
        <taxon>Magnoliopsida</taxon>
        <taxon>eudicotyledons</taxon>
        <taxon>Gunneridae</taxon>
        <taxon>Pentapetalae</taxon>
        <taxon>rosids</taxon>
        <taxon>fabids</taxon>
        <taxon>Celastrales</taxon>
        <taxon>Celastraceae</taxon>
        <taxon>Tripterygium</taxon>
    </lineage>
</organism>
<evidence type="ECO:0000256" key="1">
    <source>
        <dbReference type="ARBA" id="ARBA00022729"/>
    </source>
</evidence>
<name>A0A7J7C4J0_TRIWF</name>
<dbReference type="OrthoDB" id="665669at2759"/>
<gene>
    <name evidence="4" type="ORF">HS088_TW21G00836</name>
</gene>
<reference evidence="4 5" key="1">
    <citation type="journal article" date="2020" name="Nat. Commun.">
        <title>Genome of Tripterygium wilfordii and identification of cytochrome P450 involved in triptolide biosynthesis.</title>
        <authorList>
            <person name="Tu L."/>
            <person name="Su P."/>
            <person name="Zhang Z."/>
            <person name="Gao L."/>
            <person name="Wang J."/>
            <person name="Hu T."/>
            <person name="Zhou J."/>
            <person name="Zhang Y."/>
            <person name="Zhao Y."/>
            <person name="Liu Y."/>
            <person name="Song Y."/>
            <person name="Tong Y."/>
            <person name="Lu Y."/>
            <person name="Yang J."/>
            <person name="Xu C."/>
            <person name="Jia M."/>
            <person name="Peters R.J."/>
            <person name="Huang L."/>
            <person name="Gao W."/>
        </authorList>
    </citation>
    <scope>NUCLEOTIDE SEQUENCE [LARGE SCALE GENOMIC DNA]</scope>
    <source>
        <strain evidence="5">cv. XIE 37</strain>
        <tissue evidence="4">Leaf</tissue>
    </source>
</reference>
<feature type="compositionally biased region" description="Basic residues" evidence="2">
    <location>
        <begin position="78"/>
        <end position="88"/>
    </location>
</feature>
<dbReference type="AlphaFoldDB" id="A0A7J7C4J0"/>
<proteinExistence type="predicted"/>
<feature type="signal peptide" evidence="3">
    <location>
        <begin position="1"/>
        <end position="20"/>
    </location>
</feature>
<sequence length="247" mass="26846">MGFVFLLVQLSLLLCSTVYSEDLDLVTDTVPPIPHHGGYHHYPTTAPTPSPTHHHHHHHAPAPSPMHHAPSHPPVHPPAHHNHHHPHPPKNAPVHPPAHAPLPPFHFPRSFVAVQGVVYRKSCKFVGHDTLSEATPVYGAIVKLQCNSSKYPQEVKKATDKNGYFYVEAPHTVTNYGAHKCKVSLVSAPPAANIAEPSDLHGGVKGANLRAEKSIVVNKLPFVLYNVGPLAFEPKCSHVAPAPAPHH</sequence>
<dbReference type="EMBL" id="JAAARO010000021">
    <property type="protein sequence ID" value="KAF5728686.1"/>
    <property type="molecule type" value="Genomic_DNA"/>
</dbReference>
<evidence type="ECO:0000256" key="3">
    <source>
        <dbReference type="SAM" id="SignalP"/>
    </source>
</evidence>
<keyword evidence="1 3" id="KW-0732">Signal</keyword>
<protein>
    <submittedName>
        <fullName evidence="4">Putative structural constituent of cell wall</fullName>
    </submittedName>
</protein>
<comment type="caution">
    <text evidence="4">The sequence shown here is derived from an EMBL/GenBank/DDBJ whole genome shotgun (WGS) entry which is preliminary data.</text>
</comment>
<feature type="chain" id="PRO_5029702167" evidence="3">
    <location>
        <begin position="21"/>
        <end position="247"/>
    </location>
</feature>
<feature type="region of interest" description="Disordered" evidence="2">
    <location>
        <begin position="36"/>
        <end position="99"/>
    </location>
</feature>
<evidence type="ECO:0000313" key="5">
    <source>
        <dbReference type="Proteomes" id="UP000593562"/>
    </source>
</evidence>
<dbReference type="PANTHER" id="PTHR33470:SF22">
    <property type="entry name" value="POLLEN OLE E 1 ALLERGEN AND EXTENSIN FAMILY PROTEIN"/>
    <property type="match status" value="1"/>
</dbReference>
<keyword evidence="5" id="KW-1185">Reference proteome</keyword>
<feature type="compositionally biased region" description="Pro residues" evidence="2">
    <location>
        <begin position="89"/>
        <end position="99"/>
    </location>
</feature>
<dbReference type="Pfam" id="PF01190">
    <property type="entry name" value="Pollen_Ole_e_1"/>
    <property type="match status" value="1"/>
</dbReference>
<dbReference type="FunCoup" id="A0A7J7C4J0">
    <property type="interactions" value="103"/>
</dbReference>
<dbReference type="GO" id="GO:0071944">
    <property type="term" value="C:cell periphery"/>
    <property type="evidence" value="ECO:0007669"/>
    <property type="project" value="TreeGrafter"/>
</dbReference>
<accession>A0A7J7C4J0</accession>